<proteinExistence type="predicted"/>
<feature type="transmembrane region" description="Helical" evidence="7">
    <location>
        <begin position="337"/>
        <end position="360"/>
    </location>
</feature>
<feature type="transmembrane region" description="Helical" evidence="7">
    <location>
        <begin position="82"/>
        <end position="100"/>
    </location>
</feature>
<evidence type="ECO:0000256" key="1">
    <source>
        <dbReference type="ARBA" id="ARBA00004651"/>
    </source>
</evidence>
<feature type="transmembrane region" description="Helical" evidence="7">
    <location>
        <begin position="366"/>
        <end position="385"/>
    </location>
</feature>
<dbReference type="SUPFAM" id="SSF103473">
    <property type="entry name" value="MFS general substrate transporter"/>
    <property type="match status" value="1"/>
</dbReference>
<feature type="transmembrane region" description="Helical" evidence="7">
    <location>
        <begin position="279"/>
        <end position="297"/>
    </location>
</feature>
<dbReference type="GO" id="GO:0005886">
    <property type="term" value="C:plasma membrane"/>
    <property type="evidence" value="ECO:0007669"/>
    <property type="project" value="UniProtKB-SubCell"/>
</dbReference>
<feature type="transmembrane region" description="Helical" evidence="7">
    <location>
        <begin position="12"/>
        <end position="39"/>
    </location>
</feature>
<dbReference type="InterPro" id="IPR011701">
    <property type="entry name" value="MFS"/>
</dbReference>
<feature type="transmembrane region" description="Helical" evidence="7">
    <location>
        <begin position="106"/>
        <end position="128"/>
    </location>
</feature>
<dbReference type="PANTHER" id="PTHR23517">
    <property type="entry name" value="RESISTANCE PROTEIN MDTM, PUTATIVE-RELATED-RELATED"/>
    <property type="match status" value="1"/>
</dbReference>
<reference evidence="9 10" key="1">
    <citation type="submission" date="2018-03" db="EMBL/GenBank/DDBJ databases">
        <title>Genomic Encyclopedia of Archaeal and Bacterial Type Strains, Phase II (KMG-II): from individual species to whole genera.</title>
        <authorList>
            <person name="Goeker M."/>
        </authorList>
    </citation>
    <scope>NUCLEOTIDE SEQUENCE [LARGE SCALE GENOMIC DNA]</scope>
    <source>
        <strain evidence="9 10">DSM 45211</strain>
    </source>
</reference>
<keyword evidence="6 7" id="KW-0472">Membrane</keyword>
<feature type="transmembrane region" description="Helical" evidence="7">
    <location>
        <begin position="173"/>
        <end position="193"/>
    </location>
</feature>
<feature type="transmembrane region" description="Helical" evidence="7">
    <location>
        <begin position="303"/>
        <end position="325"/>
    </location>
</feature>
<comment type="subcellular location">
    <subcellularLocation>
        <location evidence="1">Cell membrane</location>
        <topology evidence="1">Multi-pass membrane protein</topology>
    </subcellularLocation>
</comment>
<dbReference type="GO" id="GO:0022857">
    <property type="term" value="F:transmembrane transporter activity"/>
    <property type="evidence" value="ECO:0007669"/>
    <property type="project" value="InterPro"/>
</dbReference>
<dbReference type="PROSITE" id="PS50850">
    <property type="entry name" value="MFS"/>
    <property type="match status" value="1"/>
</dbReference>
<dbReference type="OrthoDB" id="3285778at2"/>
<dbReference type="EMBL" id="PYGE01000008">
    <property type="protein sequence ID" value="PSL03150.1"/>
    <property type="molecule type" value="Genomic_DNA"/>
</dbReference>
<keyword evidence="10" id="KW-1185">Reference proteome</keyword>
<dbReference type="Proteomes" id="UP000243528">
    <property type="component" value="Unassembled WGS sequence"/>
</dbReference>
<feature type="transmembrane region" description="Helical" evidence="7">
    <location>
        <begin position="246"/>
        <end position="267"/>
    </location>
</feature>
<organism evidence="9 10">
    <name type="scientific">Haloactinopolyspora alba</name>
    <dbReference type="NCBI Taxonomy" id="648780"/>
    <lineage>
        <taxon>Bacteria</taxon>
        <taxon>Bacillati</taxon>
        <taxon>Actinomycetota</taxon>
        <taxon>Actinomycetes</taxon>
        <taxon>Jiangellales</taxon>
        <taxon>Jiangellaceae</taxon>
        <taxon>Haloactinopolyspora</taxon>
    </lineage>
</organism>
<gene>
    <name evidence="9" type="ORF">CLV30_10862</name>
</gene>
<evidence type="ECO:0000256" key="2">
    <source>
        <dbReference type="ARBA" id="ARBA00022448"/>
    </source>
</evidence>
<dbReference type="InterPro" id="IPR036259">
    <property type="entry name" value="MFS_trans_sf"/>
</dbReference>
<evidence type="ECO:0000256" key="6">
    <source>
        <dbReference type="ARBA" id="ARBA00023136"/>
    </source>
</evidence>
<dbReference type="AlphaFoldDB" id="A0A2P8E101"/>
<dbReference type="PANTHER" id="PTHR23517:SF2">
    <property type="entry name" value="MULTIDRUG RESISTANCE PROTEIN MDTH"/>
    <property type="match status" value="1"/>
</dbReference>
<comment type="caution">
    <text evidence="9">The sequence shown here is derived from an EMBL/GenBank/DDBJ whole genome shotgun (WGS) entry which is preliminary data.</text>
</comment>
<evidence type="ECO:0000259" key="8">
    <source>
        <dbReference type="PROSITE" id="PS50850"/>
    </source>
</evidence>
<evidence type="ECO:0000256" key="3">
    <source>
        <dbReference type="ARBA" id="ARBA00022475"/>
    </source>
</evidence>
<dbReference type="Gene3D" id="1.20.1250.20">
    <property type="entry name" value="MFS general substrate transporter like domains"/>
    <property type="match status" value="1"/>
</dbReference>
<evidence type="ECO:0000256" key="7">
    <source>
        <dbReference type="SAM" id="Phobius"/>
    </source>
</evidence>
<dbReference type="InterPro" id="IPR050171">
    <property type="entry name" value="MFS_Transporters"/>
</dbReference>
<keyword evidence="2" id="KW-0813">Transport</keyword>
<feature type="transmembrane region" description="Helical" evidence="7">
    <location>
        <begin position="213"/>
        <end position="234"/>
    </location>
</feature>
<protein>
    <submittedName>
        <fullName evidence="9">DHA1 family multidrug resistance protein-like MFS transporter</fullName>
    </submittedName>
</protein>
<evidence type="ECO:0000313" key="10">
    <source>
        <dbReference type="Proteomes" id="UP000243528"/>
    </source>
</evidence>
<sequence>MAEWPWARIRGIPGALWVLYADTFTMALGFFMLIPLLAYHLLENLALSVAVVGALSAVRTAAQQGLMPWSGWIADRMDYRRAIAVGVLIRAAGFTLLGAADSVPALAVACVLTGAGGSLFHPASYAAYAALARGRDHVTVYSTRETLSNLGFVLGPVVGGLLSALEFRWVCYGAATLFGMSFVITLAGLPSGLSGAGSNRRVRLRAVVAHRAFVRYCLLAAGIWLLISQLYLAVPVRAASVLPDAVGVGVVYSSAAVVMVVLMVPLTGLARRRWPTGRILATGAAGLGGGLAVMGVWDSAAGLFAGVAVFTVGQILSQPVMNAVVADYARENGVASYFGVHGLALAVGGVAGNVGGGFLYGLTGGWSLLSWAVFASWAVVLIWLLRRPGLVP</sequence>
<feature type="transmembrane region" description="Helical" evidence="7">
    <location>
        <begin position="45"/>
        <end position="62"/>
    </location>
</feature>
<dbReference type="RefSeq" id="WP_106537571.1">
    <property type="nucleotide sequence ID" value="NZ_ML142902.1"/>
</dbReference>
<keyword evidence="4 7" id="KW-0812">Transmembrane</keyword>
<name>A0A2P8E101_9ACTN</name>
<evidence type="ECO:0000313" key="9">
    <source>
        <dbReference type="EMBL" id="PSL03150.1"/>
    </source>
</evidence>
<dbReference type="Pfam" id="PF07690">
    <property type="entry name" value="MFS_1"/>
    <property type="match status" value="1"/>
</dbReference>
<feature type="domain" description="Major facilitator superfamily (MFS) profile" evidence="8">
    <location>
        <begin position="15"/>
        <end position="390"/>
    </location>
</feature>
<accession>A0A2P8E101</accession>
<dbReference type="InterPro" id="IPR020846">
    <property type="entry name" value="MFS_dom"/>
</dbReference>
<keyword evidence="5 7" id="KW-1133">Transmembrane helix</keyword>
<feature type="transmembrane region" description="Helical" evidence="7">
    <location>
        <begin position="149"/>
        <end position="167"/>
    </location>
</feature>
<keyword evidence="3" id="KW-1003">Cell membrane</keyword>
<evidence type="ECO:0000256" key="5">
    <source>
        <dbReference type="ARBA" id="ARBA00022989"/>
    </source>
</evidence>
<evidence type="ECO:0000256" key="4">
    <source>
        <dbReference type="ARBA" id="ARBA00022692"/>
    </source>
</evidence>